<accession>A0A699KWI9</accession>
<organism evidence="2">
    <name type="scientific">Tanacetum cinerariifolium</name>
    <name type="common">Dalmatian daisy</name>
    <name type="synonym">Chrysanthemum cinerariifolium</name>
    <dbReference type="NCBI Taxonomy" id="118510"/>
    <lineage>
        <taxon>Eukaryota</taxon>
        <taxon>Viridiplantae</taxon>
        <taxon>Streptophyta</taxon>
        <taxon>Embryophyta</taxon>
        <taxon>Tracheophyta</taxon>
        <taxon>Spermatophyta</taxon>
        <taxon>Magnoliopsida</taxon>
        <taxon>eudicotyledons</taxon>
        <taxon>Gunneridae</taxon>
        <taxon>Pentapetalae</taxon>
        <taxon>asterids</taxon>
        <taxon>campanulids</taxon>
        <taxon>Asterales</taxon>
        <taxon>Asteraceae</taxon>
        <taxon>Asteroideae</taxon>
        <taxon>Anthemideae</taxon>
        <taxon>Anthemidinae</taxon>
        <taxon>Tanacetum</taxon>
    </lineage>
</organism>
<sequence>EELRSKGIKSPSKLLSLKYLSQASLEEQKRTPSSPKRVHFIDFVVILRKEDEVRKEENVKPNVTEYNDHEMTAKAEVKVEEESEDEFEEEIEEEQEEEEEDVEYFDTFPILEELRYNEWLLKYPKPS</sequence>
<feature type="non-terminal residue" evidence="2">
    <location>
        <position position="1"/>
    </location>
</feature>
<protein>
    <submittedName>
        <fullName evidence="2">Uncharacterized protein</fullName>
    </submittedName>
</protein>
<comment type="caution">
    <text evidence="2">The sequence shown here is derived from an EMBL/GenBank/DDBJ whole genome shotgun (WGS) entry which is preliminary data.</text>
</comment>
<feature type="compositionally biased region" description="Basic and acidic residues" evidence="1">
    <location>
        <begin position="66"/>
        <end position="80"/>
    </location>
</feature>
<feature type="region of interest" description="Disordered" evidence="1">
    <location>
        <begin position="56"/>
        <end position="102"/>
    </location>
</feature>
<gene>
    <name evidence="2" type="ORF">Tci_681811</name>
</gene>
<dbReference type="EMBL" id="BKCJ010551595">
    <property type="protein sequence ID" value="GFB09840.1"/>
    <property type="molecule type" value="Genomic_DNA"/>
</dbReference>
<feature type="compositionally biased region" description="Acidic residues" evidence="1">
    <location>
        <begin position="81"/>
        <end position="102"/>
    </location>
</feature>
<dbReference type="AlphaFoldDB" id="A0A699KWI9"/>
<reference evidence="2" key="1">
    <citation type="journal article" date="2019" name="Sci. Rep.">
        <title>Draft genome of Tanacetum cinerariifolium, the natural source of mosquito coil.</title>
        <authorList>
            <person name="Yamashiro T."/>
            <person name="Shiraishi A."/>
            <person name="Satake H."/>
            <person name="Nakayama K."/>
        </authorList>
    </citation>
    <scope>NUCLEOTIDE SEQUENCE</scope>
</reference>
<evidence type="ECO:0000313" key="2">
    <source>
        <dbReference type="EMBL" id="GFB09840.1"/>
    </source>
</evidence>
<proteinExistence type="predicted"/>
<name>A0A699KWI9_TANCI</name>
<evidence type="ECO:0000256" key="1">
    <source>
        <dbReference type="SAM" id="MobiDB-lite"/>
    </source>
</evidence>